<comment type="subcellular location">
    <subcellularLocation>
        <location evidence="1">Nucleus</location>
    </subcellularLocation>
</comment>
<name>A0A146M6D9_LYGHE</name>
<dbReference type="PROSITE" id="PS50013">
    <property type="entry name" value="CHROMO_2"/>
    <property type="match status" value="1"/>
</dbReference>
<dbReference type="PRINTS" id="PR00504">
    <property type="entry name" value="CHROMODOMAIN"/>
</dbReference>
<accession>A0A146M6D9</accession>
<dbReference type="Gene3D" id="2.40.50.40">
    <property type="match status" value="1"/>
</dbReference>
<sequence length="194" mass="21890">MARKGRKQNKQDAAKADEPVVDSANDVEENEAPPADENNETESPKRGAKRGSSSKDDTTSKKKKGKAEENGVASSRPRRATASKAAEEVKSLLAPKKKTVKKTAKRSPSPKKEPSQFEVESIIDSRKRKGRTEFKIRWKGYTASSDTWEPERNLNCPEILDAWKADKEKEVSKWQFPVNFLASLFSTRILHFWN</sequence>
<dbReference type="GO" id="GO:0005694">
    <property type="term" value="C:chromosome"/>
    <property type="evidence" value="ECO:0007669"/>
    <property type="project" value="UniProtKB-ARBA"/>
</dbReference>
<evidence type="ECO:0000256" key="2">
    <source>
        <dbReference type="ARBA" id="ARBA00023242"/>
    </source>
</evidence>
<dbReference type="InterPro" id="IPR023779">
    <property type="entry name" value="Chromodomain_CS"/>
</dbReference>
<dbReference type="InterPro" id="IPR000953">
    <property type="entry name" value="Chromo/chromo_shadow_dom"/>
</dbReference>
<dbReference type="InterPro" id="IPR017984">
    <property type="entry name" value="Chromo_dom_subgr"/>
</dbReference>
<proteinExistence type="predicted"/>
<evidence type="ECO:0000256" key="1">
    <source>
        <dbReference type="ARBA" id="ARBA00004123"/>
    </source>
</evidence>
<protein>
    <submittedName>
        <fullName evidence="5">Chromobox 3</fullName>
    </submittedName>
</protein>
<dbReference type="EMBL" id="GDHC01003620">
    <property type="protein sequence ID" value="JAQ15009.1"/>
    <property type="molecule type" value="Transcribed_RNA"/>
</dbReference>
<feature type="compositionally biased region" description="Basic and acidic residues" evidence="3">
    <location>
        <begin position="9"/>
        <end position="18"/>
    </location>
</feature>
<dbReference type="Pfam" id="PF00385">
    <property type="entry name" value="Chromo"/>
    <property type="match status" value="1"/>
</dbReference>
<dbReference type="SUPFAM" id="SSF54160">
    <property type="entry name" value="Chromo domain-like"/>
    <property type="match status" value="1"/>
</dbReference>
<reference evidence="5" key="1">
    <citation type="journal article" date="2016" name="Gigascience">
        <title>De novo construction of an expanded transcriptome assembly for the western tarnished plant bug, Lygus hesperus.</title>
        <authorList>
            <person name="Tassone E.E."/>
            <person name="Geib S.M."/>
            <person name="Hall B."/>
            <person name="Fabrick J.A."/>
            <person name="Brent C.S."/>
            <person name="Hull J.J."/>
        </authorList>
    </citation>
    <scope>NUCLEOTIDE SEQUENCE</scope>
</reference>
<dbReference type="GO" id="GO:0005634">
    <property type="term" value="C:nucleus"/>
    <property type="evidence" value="ECO:0007669"/>
    <property type="project" value="UniProtKB-SubCell"/>
</dbReference>
<dbReference type="SMART" id="SM00298">
    <property type="entry name" value="CHROMO"/>
    <property type="match status" value="1"/>
</dbReference>
<dbReference type="PANTHER" id="PTHR22812">
    <property type="entry name" value="CHROMOBOX PROTEIN"/>
    <property type="match status" value="1"/>
</dbReference>
<evidence type="ECO:0000313" key="5">
    <source>
        <dbReference type="EMBL" id="JAQ15009.1"/>
    </source>
</evidence>
<dbReference type="CDD" id="cd00024">
    <property type="entry name" value="CD_CSD"/>
    <property type="match status" value="1"/>
</dbReference>
<feature type="domain" description="Chromo" evidence="4">
    <location>
        <begin position="117"/>
        <end position="175"/>
    </location>
</feature>
<gene>
    <name evidence="5" type="primary">CBX3_3</name>
    <name evidence="5" type="ORF">g.39924</name>
</gene>
<keyword evidence="2" id="KW-0539">Nucleus</keyword>
<feature type="region of interest" description="Disordered" evidence="3">
    <location>
        <begin position="1"/>
        <end position="120"/>
    </location>
</feature>
<dbReference type="InterPro" id="IPR051219">
    <property type="entry name" value="Heterochromatin_chromo-domain"/>
</dbReference>
<feature type="compositionally biased region" description="Basic residues" evidence="3">
    <location>
        <begin position="95"/>
        <end position="109"/>
    </location>
</feature>
<evidence type="ECO:0000256" key="3">
    <source>
        <dbReference type="SAM" id="MobiDB-lite"/>
    </source>
</evidence>
<dbReference type="AlphaFoldDB" id="A0A146M6D9"/>
<organism evidence="5">
    <name type="scientific">Lygus hesperus</name>
    <name type="common">Western plant bug</name>
    <dbReference type="NCBI Taxonomy" id="30085"/>
    <lineage>
        <taxon>Eukaryota</taxon>
        <taxon>Metazoa</taxon>
        <taxon>Ecdysozoa</taxon>
        <taxon>Arthropoda</taxon>
        <taxon>Hexapoda</taxon>
        <taxon>Insecta</taxon>
        <taxon>Pterygota</taxon>
        <taxon>Neoptera</taxon>
        <taxon>Paraneoptera</taxon>
        <taxon>Hemiptera</taxon>
        <taxon>Heteroptera</taxon>
        <taxon>Panheteroptera</taxon>
        <taxon>Cimicomorpha</taxon>
        <taxon>Miridae</taxon>
        <taxon>Mirini</taxon>
        <taxon>Lygus</taxon>
    </lineage>
</organism>
<evidence type="ECO:0000259" key="4">
    <source>
        <dbReference type="PROSITE" id="PS50013"/>
    </source>
</evidence>
<dbReference type="InterPro" id="IPR023780">
    <property type="entry name" value="Chromo_domain"/>
</dbReference>
<dbReference type="PROSITE" id="PS00598">
    <property type="entry name" value="CHROMO_1"/>
    <property type="match status" value="1"/>
</dbReference>
<dbReference type="InterPro" id="IPR016197">
    <property type="entry name" value="Chromo-like_dom_sf"/>
</dbReference>